<dbReference type="GO" id="GO:0007030">
    <property type="term" value="P:Golgi organization"/>
    <property type="evidence" value="ECO:0007669"/>
    <property type="project" value="TreeGrafter"/>
</dbReference>
<dbReference type="PROSITE" id="PS50897">
    <property type="entry name" value="CTLH"/>
    <property type="match status" value="1"/>
</dbReference>
<accession>A0AAD3TWU8</accession>
<dbReference type="AlphaFoldDB" id="A0AAD3TWU8"/>
<dbReference type="PANTHER" id="PTHR17985:SF8">
    <property type="entry name" value="TRANSPORT AND GOLGI ORGANIZATION PROTEIN 2 HOMOLOG"/>
    <property type="match status" value="1"/>
</dbReference>
<dbReference type="InterPro" id="IPR006594">
    <property type="entry name" value="LisH"/>
</dbReference>
<dbReference type="EMBL" id="BTCM01000005">
    <property type="protein sequence ID" value="GMK58203.1"/>
    <property type="molecule type" value="Genomic_DNA"/>
</dbReference>
<dbReference type="InterPro" id="IPR008551">
    <property type="entry name" value="TANGO2"/>
</dbReference>
<dbReference type="SMART" id="SM00667">
    <property type="entry name" value="LisH"/>
    <property type="match status" value="1"/>
</dbReference>
<dbReference type="InterPro" id="IPR006595">
    <property type="entry name" value="CTLH_C"/>
</dbReference>
<organism evidence="3 4">
    <name type="scientific">Cutaneotrichosporon spelunceum</name>
    <dbReference type="NCBI Taxonomy" id="1672016"/>
    <lineage>
        <taxon>Eukaryota</taxon>
        <taxon>Fungi</taxon>
        <taxon>Dikarya</taxon>
        <taxon>Basidiomycota</taxon>
        <taxon>Agaricomycotina</taxon>
        <taxon>Tremellomycetes</taxon>
        <taxon>Trichosporonales</taxon>
        <taxon>Trichosporonaceae</taxon>
        <taxon>Cutaneotrichosporon</taxon>
    </lineage>
</organism>
<feature type="domain" description="CTLH" evidence="2">
    <location>
        <begin position="73"/>
        <end position="130"/>
    </location>
</feature>
<dbReference type="Pfam" id="PF08513">
    <property type="entry name" value="LisH"/>
    <property type="match status" value="1"/>
</dbReference>
<dbReference type="Pfam" id="PF10607">
    <property type="entry name" value="CTLH"/>
    <property type="match status" value="1"/>
</dbReference>
<dbReference type="InterPro" id="IPR024964">
    <property type="entry name" value="CTLH/CRA"/>
</dbReference>
<dbReference type="GO" id="GO:0005794">
    <property type="term" value="C:Golgi apparatus"/>
    <property type="evidence" value="ECO:0007669"/>
    <property type="project" value="TreeGrafter"/>
</dbReference>
<proteinExistence type="predicted"/>
<dbReference type="PROSITE" id="PS50896">
    <property type="entry name" value="LISH"/>
    <property type="match status" value="1"/>
</dbReference>
<dbReference type="PANTHER" id="PTHR17985">
    <property type="entry name" value="SER/THR-RICH PROTEIN T10 IN DGCR REGION"/>
    <property type="match status" value="1"/>
</dbReference>
<dbReference type="SMART" id="SM00668">
    <property type="entry name" value="CTLH"/>
    <property type="match status" value="1"/>
</dbReference>
<dbReference type="Pfam" id="PF05742">
    <property type="entry name" value="TANGO2"/>
    <property type="match status" value="1"/>
</dbReference>
<name>A0AAD3TWU8_9TREE</name>
<dbReference type="SMART" id="SM00757">
    <property type="entry name" value="CRA"/>
    <property type="match status" value="1"/>
</dbReference>
<dbReference type="InterPro" id="IPR013144">
    <property type="entry name" value="CRA_dom"/>
</dbReference>
<evidence type="ECO:0000313" key="3">
    <source>
        <dbReference type="EMBL" id="GMK58203.1"/>
    </source>
</evidence>
<reference evidence="3" key="1">
    <citation type="journal article" date="2023" name="BMC Genomics">
        <title>Chromosome-level genome assemblies of Cutaneotrichosporon spp. (Trichosporonales, Basidiomycota) reveal imbalanced evolution between nucleotide sequences and chromosome synteny.</title>
        <authorList>
            <person name="Kobayashi Y."/>
            <person name="Kayamori A."/>
            <person name="Aoki K."/>
            <person name="Shiwa Y."/>
            <person name="Matsutani M."/>
            <person name="Fujita N."/>
            <person name="Sugita T."/>
            <person name="Iwasaki W."/>
            <person name="Tanaka N."/>
            <person name="Takashima M."/>
        </authorList>
    </citation>
    <scope>NUCLEOTIDE SEQUENCE</scope>
    <source>
        <strain evidence="3">HIS016</strain>
    </source>
</reference>
<gene>
    <name evidence="3" type="ORF">CspeluHIS016_0502350</name>
</gene>
<evidence type="ECO:0000259" key="2">
    <source>
        <dbReference type="PROSITE" id="PS50897"/>
    </source>
</evidence>
<feature type="region of interest" description="Disordered" evidence="1">
    <location>
        <begin position="1"/>
        <end position="22"/>
    </location>
</feature>
<protein>
    <recommendedName>
        <fullName evidence="2">CTLH domain-containing protein</fullName>
    </recommendedName>
</protein>
<evidence type="ECO:0000256" key="1">
    <source>
        <dbReference type="SAM" id="MobiDB-lite"/>
    </source>
</evidence>
<evidence type="ECO:0000313" key="4">
    <source>
        <dbReference type="Proteomes" id="UP001222932"/>
    </source>
</evidence>
<dbReference type="Proteomes" id="UP001222932">
    <property type="component" value="Unassembled WGS sequence"/>
</dbReference>
<sequence>MAANVAGNGLQQSGVAAQSSEHQTWEDKLEAASVSKDDLNALVFDYLVVEGFSDAAVEFARETGISSTIDQDMIQERMEIRQAVEDGCVEEAVRRVNELDPEILDTNPPLLFHLFLLRLIELIRADRVEEALQFATLELAPRGAQNPEFLADLERTMALLAFPDLAKDDASSDPSFDAITQLMKRTQRVKVAKELNAAILESQGQGMETKMAGLLRLMKWGEDRLEKNNLRVQDDRGRQILAANRDEFLDRPSTEAGWHNFDDDLHDNNWVLCGRDLGSPDKGTWLGITSDLRVGILTNIRYPIREPPPNAPSRGHLLKEFLAAPPDQAPSVPDFLSNIDPSRYVGFNLLLFNLRRQDGKWNSPEVGYLSNRSSPPMLHPDDCGCRGMSNSPLAQPYPKVQGGEERMAESLAEWTQKGEDEDRLVERMMDLLSPAPPVHSAIDMTYATQIAPLRLGAMGLGPAGGDVDESARWYATRVATVILVRDDGQITFVERDRTKLKDGEVVSANGERKEVFNV</sequence>
<dbReference type="Gene3D" id="1.20.960.30">
    <property type="match status" value="1"/>
</dbReference>
<comment type="caution">
    <text evidence="3">The sequence shown here is derived from an EMBL/GenBank/DDBJ whole genome shotgun (WGS) entry which is preliminary data.</text>
</comment>
<keyword evidence="4" id="KW-1185">Reference proteome</keyword>
<feature type="compositionally biased region" description="Polar residues" evidence="1">
    <location>
        <begin position="9"/>
        <end position="22"/>
    </location>
</feature>
<dbReference type="GO" id="GO:0009306">
    <property type="term" value="P:protein secretion"/>
    <property type="evidence" value="ECO:0007669"/>
    <property type="project" value="TreeGrafter"/>
</dbReference>
<reference evidence="3" key="2">
    <citation type="submission" date="2023-06" db="EMBL/GenBank/DDBJ databases">
        <authorList>
            <person name="Kobayashi Y."/>
            <person name="Kayamori A."/>
            <person name="Aoki K."/>
            <person name="Shiwa Y."/>
            <person name="Fujita N."/>
            <person name="Sugita T."/>
            <person name="Iwasaki W."/>
            <person name="Tanaka N."/>
            <person name="Takashima M."/>
        </authorList>
    </citation>
    <scope>NUCLEOTIDE SEQUENCE</scope>
    <source>
        <strain evidence="3">HIS016</strain>
    </source>
</reference>